<dbReference type="InterPro" id="IPR050428">
    <property type="entry name" value="TCS_sensor_his_kinase"/>
</dbReference>
<dbReference type="InterPro" id="IPR003660">
    <property type="entry name" value="HAMP_dom"/>
</dbReference>
<dbReference type="PROSITE" id="PS50109">
    <property type="entry name" value="HIS_KIN"/>
    <property type="match status" value="1"/>
</dbReference>
<dbReference type="EC" id="2.7.13.3" evidence="3"/>
<keyword evidence="7 15" id="KW-0418">Kinase</keyword>
<feature type="domain" description="HAMP" evidence="14">
    <location>
        <begin position="211"/>
        <end position="273"/>
    </location>
</feature>
<dbReference type="CDD" id="cd06225">
    <property type="entry name" value="HAMP"/>
    <property type="match status" value="1"/>
</dbReference>
<dbReference type="InterPro" id="IPR003661">
    <property type="entry name" value="HisK_dim/P_dom"/>
</dbReference>
<organism evidence="15 16">
    <name type="scientific">Cellulosimicrobium aquatile</name>
    <dbReference type="NCBI Taxonomy" id="1612203"/>
    <lineage>
        <taxon>Bacteria</taxon>
        <taxon>Bacillati</taxon>
        <taxon>Actinomycetota</taxon>
        <taxon>Actinomycetes</taxon>
        <taxon>Micrococcales</taxon>
        <taxon>Promicromonosporaceae</taxon>
        <taxon>Cellulosimicrobium</taxon>
    </lineage>
</organism>
<dbReference type="CDD" id="cd00075">
    <property type="entry name" value="HATPase"/>
    <property type="match status" value="1"/>
</dbReference>
<keyword evidence="10 12" id="KW-0472">Membrane</keyword>
<dbReference type="PROSITE" id="PS50885">
    <property type="entry name" value="HAMP"/>
    <property type="match status" value="1"/>
</dbReference>
<protein>
    <recommendedName>
        <fullName evidence="3">histidine kinase</fullName>
        <ecNumber evidence="3">2.7.13.3</ecNumber>
    </recommendedName>
</protein>
<evidence type="ECO:0000256" key="10">
    <source>
        <dbReference type="ARBA" id="ARBA00023136"/>
    </source>
</evidence>
<dbReference type="Pfam" id="PF02518">
    <property type="entry name" value="HATPase_c"/>
    <property type="match status" value="1"/>
</dbReference>
<evidence type="ECO:0000256" key="3">
    <source>
        <dbReference type="ARBA" id="ARBA00012438"/>
    </source>
</evidence>
<dbReference type="PANTHER" id="PTHR45436:SF5">
    <property type="entry name" value="SENSOR HISTIDINE KINASE TRCS"/>
    <property type="match status" value="1"/>
</dbReference>
<keyword evidence="9" id="KW-0902">Two-component regulatory system</keyword>
<keyword evidence="4" id="KW-0597">Phosphoprotein</keyword>
<dbReference type="Pfam" id="PF00672">
    <property type="entry name" value="HAMP"/>
    <property type="match status" value="1"/>
</dbReference>
<comment type="catalytic activity">
    <reaction evidence="1">
        <text>ATP + protein L-histidine = ADP + protein N-phospho-L-histidine.</text>
        <dbReference type="EC" id="2.7.13.3"/>
    </reaction>
</comment>
<dbReference type="PANTHER" id="PTHR45436">
    <property type="entry name" value="SENSOR HISTIDINE KINASE YKOH"/>
    <property type="match status" value="1"/>
</dbReference>
<dbReference type="InterPro" id="IPR003594">
    <property type="entry name" value="HATPase_dom"/>
</dbReference>
<evidence type="ECO:0000256" key="7">
    <source>
        <dbReference type="ARBA" id="ARBA00022777"/>
    </source>
</evidence>
<dbReference type="InterPro" id="IPR036890">
    <property type="entry name" value="HATPase_C_sf"/>
</dbReference>
<dbReference type="EMBL" id="FTMI01000003">
    <property type="protein sequence ID" value="SIQ25725.1"/>
    <property type="molecule type" value="Genomic_DNA"/>
</dbReference>
<dbReference type="InterPro" id="IPR004358">
    <property type="entry name" value="Sig_transdc_His_kin-like_C"/>
</dbReference>
<feature type="transmembrane region" description="Helical" evidence="12">
    <location>
        <begin position="25"/>
        <end position="48"/>
    </location>
</feature>
<keyword evidence="8 12" id="KW-1133">Transmembrane helix</keyword>
<keyword evidence="6 12" id="KW-0812">Transmembrane</keyword>
<feature type="transmembrane region" description="Helical" evidence="12">
    <location>
        <begin position="187"/>
        <end position="210"/>
    </location>
</feature>
<dbReference type="Pfam" id="PF00512">
    <property type="entry name" value="HisKA"/>
    <property type="match status" value="1"/>
</dbReference>
<gene>
    <name evidence="15" type="ORF">SAMN05518682_1796</name>
</gene>
<dbReference type="RefSeq" id="WP_076404724.1">
    <property type="nucleotide sequence ID" value="NZ_FTMI01000003.1"/>
</dbReference>
<evidence type="ECO:0000256" key="6">
    <source>
        <dbReference type="ARBA" id="ARBA00022692"/>
    </source>
</evidence>
<evidence type="ECO:0000256" key="5">
    <source>
        <dbReference type="ARBA" id="ARBA00022679"/>
    </source>
</evidence>
<dbReference type="InterPro" id="IPR005467">
    <property type="entry name" value="His_kinase_dom"/>
</dbReference>
<reference evidence="16" key="1">
    <citation type="submission" date="2017-01" db="EMBL/GenBank/DDBJ databases">
        <authorList>
            <person name="Varghese N."/>
            <person name="Submissions S."/>
        </authorList>
    </citation>
    <scope>NUCLEOTIDE SEQUENCE [LARGE SCALE GENOMIC DNA]</scope>
    <source>
        <strain evidence="16">3bp</strain>
    </source>
</reference>
<evidence type="ECO:0000313" key="15">
    <source>
        <dbReference type="EMBL" id="SIQ25725.1"/>
    </source>
</evidence>
<dbReference type="Gene3D" id="1.10.287.130">
    <property type="match status" value="1"/>
</dbReference>
<dbReference type="SUPFAM" id="SSF47384">
    <property type="entry name" value="Homodimeric domain of signal transducing histidine kinase"/>
    <property type="match status" value="1"/>
</dbReference>
<dbReference type="GO" id="GO:0005886">
    <property type="term" value="C:plasma membrane"/>
    <property type="evidence" value="ECO:0007669"/>
    <property type="project" value="UniProtKB-SubCell"/>
</dbReference>
<dbReference type="InterPro" id="IPR036097">
    <property type="entry name" value="HisK_dim/P_sf"/>
</dbReference>
<dbReference type="Gene3D" id="3.30.565.10">
    <property type="entry name" value="Histidine kinase-like ATPase, C-terminal domain"/>
    <property type="match status" value="1"/>
</dbReference>
<proteinExistence type="predicted"/>
<comment type="subcellular location">
    <subcellularLocation>
        <location evidence="2">Cell membrane</location>
    </subcellularLocation>
</comment>
<dbReference type="PRINTS" id="PR00344">
    <property type="entry name" value="BCTRLSENSOR"/>
</dbReference>
<dbReference type="SUPFAM" id="SSF55874">
    <property type="entry name" value="ATPase domain of HSP90 chaperone/DNA topoisomerase II/histidine kinase"/>
    <property type="match status" value="1"/>
</dbReference>
<name>A0A1N6RA63_9MICO</name>
<dbReference type="CDD" id="cd00082">
    <property type="entry name" value="HisKA"/>
    <property type="match status" value="1"/>
</dbReference>
<evidence type="ECO:0000313" key="16">
    <source>
        <dbReference type="Proteomes" id="UP000186235"/>
    </source>
</evidence>
<evidence type="ECO:0000256" key="4">
    <source>
        <dbReference type="ARBA" id="ARBA00022553"/>
    </source>
</evidence>
<feature type="domain" description="Histidine kinase" evidence="13">
    <location>
        <begin position="288"/>
        <end position="530"/>
    </location>
</feature>
<evidence type="ECO:0000256" key="12">
    <source>
        <dbReference type="SAM" id="Phobius"/>
    </source>
</evidence>
<evidence type="ECO:0000259" key="14">
    <source>
        <dbReference type="PROSITE" id="PS50885"/>
    </source>
</evidence>
<dbReference type="AlphaFoldDB" id="A0A1N6RA63"/>
<keyword evidence="16" id="KW-1185">Reference proteome</keyword>
<evidence type="ECO:0000256" key="2">
    <source>
        <dbReference type="ARBA" id="ARBA00004236"/>
    </source>
</evidence>
<dbReference type="SMART" id="SM00388">
    <property type="entry name" value="HisKA"/>
    <property type="match status" value="1"/>
</dbReference>
<keyword evidence="5" id="KW-0808">Transferase</keyword>
<dbReference type="SMART" id="SM00304">
    <property type="entry name" value="HAMP"/>
    <property type="match status" value="1"/>
</dbReference>
<evidence type="ECO:0000256" key="9">
    <source>
        <dbReference type="ARBA" id="ARBA00023012"/>
    </source>
</evidence>
<dbReference type="SMART" id="SM00387">
    <property type="entry name" value="HATPase_c"/>
    <property type="match status" value="1"/>
</dbReference>
<dbReference type="Proteomes" id="UP000186235">
    <property type="component" value="Unassembled WGS sequence"/>
</dbReference>
<evidence type="ECO:0000256" key="1">
    <source>
        <dbReference type="ARBA" id="ARBA00000085"/>
    </source>
</evidence>
<dbReference type="GO" id="GO:0000155">
    <property type="term" value="F:phosphorelay sensor kinase activity"/>
    <property type="evidence" value="ECO:0007669"/>
    <property type="project" value="InterPro"/>
</dbReference>
<feature type="region of interest" description="Disordered" evidence="11">
    <location>
        <begin position="63"/>
        <end position="103"/>
    </location>
</feature>
<evidence type="ECO:0000256" key="8">
    <source>
        <dbReference type="ARBA" id="ARBA00022989"/>
    </source>
</evidence>
<dbReference type="Gene3D" id="6.10.340.10">
    <property type="match status" value="1"/>
</dbReference>
<feature type="region of interest" description="Disordered" evidence="11">
    <location>
        <begin position="377"/>
        <end position="402"/>
    </location>
</feature>
<accession>A0A1N6RA63</accession>
<evidence type="ECO:0000256" key="11">
    <source>
        <dbReference type="SAM" id="MobiDB-lite"/>
    </source>
</evidence>
<sequence>MPDLGTTRPTATGRERRPTALRRRLVLVLAAVVLLVTVGLAVASAVVLRTQLVAQVDHELRQASDRLARGDGPAQPPDGTGDASGPEPGGPDDPSRFPAGTGPGSAVLRYDGGALVLAEYVTPDLRREALDDAQVAALEAVPVDGAAHDVDLPDLGSFRAVHRTTADGQPVVVASSTAQVDATVERYVLVEAALGAAGVLAAVLLGTWLVRRSLRPLDDVAAAAGRVSELELAQGEIDAIPRVPDDLTDERTEVGQVGAALNRMLENVETSLQARHDSETQVRRFVADASHELRTPLASIRGYAELVRRSPDDVPPATARSLDRIEAEAVRMTGLVEDLLLLARLDAGRPLDRAPVDLAVLAVDAVTDAHAAGPDHDWALDLPGADDLDVDPASGAPDPDDLPDDAVDLEVTGDEASLRQVLANLLANARTHTPPGTHVDVRLTADADAVVLAVADDGPGIPAPLRPTLLRRFTRGDDARNRTGGSTGLGLAIVDAIVTAHGGTITVTSATADEPGPTGTTVAVRLPRTRL</sequence>
<evidence type="ECO:0000259" key="13">
    <source>
        <dbReference type="PROSITE" id="PS50109"/>
    </source>
</evidence>
<dbReference type="FunFam" id="1.10.287.130:FF:000001">
    <property type="entry name" value="Two-component sensor histidine kinase"/>
    <property type="match status" value="1"/>
</dbReference>